<evidence type="ECO:0000313" key="4">
    <source>
        <dbReference type="EMBL" id="BCB26108.1"/>
    </source>
</evidence>
<gene>
    <name evidence="4" type="ORF">SKTS_09940</name>
</gene>
<dbReference type="SUPFAM" id="SSF54506">
    <property type="entry name" value="Diaminopimelate epimerase-like"/>
    <property type="match status" value="1"/>
</dbReference>
<dbReference type="InterPro" id="IPR003719">
    <property type="entry name" value="Phenazine_PhzF-like"/>
</dbReference>
<dbReference type="Proteomes" id="UP000502260">
    <property type="component" value="Chromosome"/>
</dbReference>
<dbReference type="RefSeq" id="WP_173061242.1">
    <property type="nucleotide sequence ID" value="NZ_AP022853.1"/>
</dbReference>
<sequence>MPTPLYQVDAFTDRLFSGNPAAVCPLEAWPADGWMQAVAAENNLSETAFLVGGSGRYGLRWFTPATEVDLCGHATLAAAYVIFNFLETELDEVTFDTRSGELHVRRDGDWLRMDFPAQPPMPCPCPDELTQGLGQRPRGVLRADKYLAIFDTEAEIRSLKPDMEILKRLDLMGIIASAPGSDADFVSRFFAPKVGVPEDPVTGSAHCMLTPYWAERLGKTTLLARQVSRRGGEIHCTLKGGRVELAGQAVLFLRGEIMVN</sequence>
<protein>
    <submittedName>
        <fullName evidence="4">Putative isomerase</fullName>
    </submittedName>
</protein>
<dbReference type="PIRSF" id="PIRSF016184">
    <property type="entry name" value="PhzC_PhzF"/>
    <property type="match status" value="1"/>
</dbReference>
<evidence type="ECO:0000256" key="2">
    <source>
        <dbReference type="ARBA" id="ARBA00023235"/>
    </source>
</evidence>
<dbReference type="KEGG" id="slac:SKTS_09940"/>
<dbReference type="PANTHER" id="PTHR13774">
    <property type="entry name" value="PHENAZINE BIOSYNTHESIS PROTEIN"/>
    <property type="match status" value="1"/>
</dbReference>
<evidence type="ECO:0000256" key="1">
    <source>
        <dbReference type="ARBA" id="ARBA00008270"/>
    </source>
</evidence>
<accession>A0A6F8V8T9</accession>
<evidence type="ECO:0000313" key="5">
    <source>
        <dbReference type="Proteomes" id="UP000502260"/>
    </source>
</evidence>
<reference evidence="5" key="1">
    <citation type="submission" date="2020-03" db="EMBL/GenBank/DDBJ databases">
        <title>Complete genome sequence of sulfur-oxidizing bacterium skT11.</title>
        <authorList>
            <person name="Kanda M."/>
            <person name="Kojima H."/>
            <person name="Fukui M."/>
        </authorList>
    </citation>
    <scope>NUCLEOTIDE SEQUENCE [LARGE SCALE GENOMIC DNA]</scope>
    <source>
        <strain evidence="5">skT11</strain>
    </source>
</reference>
<dbReference type="GO" id="GO:0005737">
    <property type="term" value="C:cytoplasm"/>
    <property type="evidence" value="ECO:0007669"/>
    <property type="project" value="TreeGrafter"/>
</dbReference>
<keyword evidence="2 4" id="KW-0413">Isomerase</keyword>
<dbReference type="EMBL" id="AP022853">
    <property type="protein sequence ID" value="BCB26108.1"/>
    <property type="molecule type" value="Genomic_DNA"/>
</dbReference>
<dbReference type="Gene3D" id="3.10.310.10">
    <property type="entry name" value="Diaminopimelate Epimerase, Chain A, domain 1"/>
    <property type="match status" value="2"/>
</dbReference>
<evidence type="ECO:0000256" key="3">
    <source>
        <dbReference type="PIRSR" id="PIRSR016184-1"/>
    </source>
</evidence>
<dbReference type="PANTHER" id="PTHR13774:SF17">
    <property type="entry name" value="PHENAZINE BIOSYNTHESIS-LIKE DOMAIN-CONTAINING PROTEIN"/>
    <property type="match status" value="1"/>
</dbReference>
<comment type="similarity">
    <text evidence="1">Belongs to the PhzF family.</text>
</comment>
<dbReference type="Pfam" id="PF02567">
    <property type="entry name" value="PhzC-PhzF"/>
    <property type="match status" value="1"/>
</dbReference>
<proteinExistence type="inferred from homology"/>
<dbReference type="GO" id="GO:0016853">
    <property type="term" value="F:isomerase activity"/>
    <property type="evidence" value="ECO:0007669"/>
    <property type="project" value="UniProtKB-KW"/>
</dbReference>
<organism evidence="4 5">
    <name type="scientific">Sulfurimicrobium lacus</name>
    <dbReference type="NCBI Taxonomy" id="2715678"/>
    <lineage>
        <taxon>Bacteria</taxon>
        <taxon>Pseudomonadati</taxon>
        <taxon>Pseudomonadota</taxon>
        <taxon>Betaproteobacteria</taxon>
        <taxon>Nitrosomonadales</taxon>
        <taxon>Sulfuricellaceae</taxon>
        <taxon>Sulfurimicrobium</taxon>
    </lineage>
</organism>
<feature type="active site" evidence="3">
    <location>
        <position position="46"/>
    </location>
</feature>
<dbReference type="NCBIfam" id="TIGR00654">
    <property type="entry name" value="PhzF_family"/>
    <property type="match status" value="1"/>
</dbReference>
<dbReference type="AlphaFoldDB" id="A0A6F8V8T9"/>
<keyword evidence="5" id="KW-1185">Reference proteome</keyword>
<name>A0A6F8V8T9_9PROT</name>